<comment type="caution">
    <text evidence="12">The sequence shown here is derived from an EMBL/GenBank/DDBJ whole genome shotgun (WGS) entry which is preliminary data.</text>
</comment>
<sequence>MHVPYYEVQALMRKRDKHLMEKQIEMEVKLQPPKDENIIVFDIDTFSEWIDSTRRLMDDPYTDNKKTEFNQVAQLLRQDKIKFMKLVKDMVGGNQDEHSINKLFDLIRNNKDSSISRSDLKAFIQKQYYKDQKIQDITDVLVDIIMGHLDADSNGKIEREEFESRANKWLKVIEQYVDLLEDENKEIDTYDHYATAIEMLLLLIIIQKTDYEIATTKASKDGRFKAIALLVLGILMLTVLVEPLTQSVRIFSESMKIAPFYVSFILVPLATNARTAIAAIIAAKQKRHHTTSLTFSQIYHKVFMNNILGFSVLVSVIYFRGLTWHFSAEMLVLVIVCVLMGLYASFSIKFPIWTLFLVFPLYPLSLVLVYYVNDTFTFT</sequence>
<feature type="transmembrane region" description="Helical" evidence="9">
    <location>
        <begin position="257"/>
        <end position="281"/>
    </location>
</feature>
<reference evidence="12 13" key="1">
    <citation type="journal article" date="2018" name="Mol. Plant">
        <title>The genome of Artemisia annua provides insight into the evolution of Asteraceae family and artemisinin biosynthesis.</title>
        <authorList>
            <person name="Shen Q."/>
            <person name="Zhang L."/>
            <person name="Liao Z."/>
            <person name="Wang S."/>
            <person name="Yan T."/>
            <person name="Shi P."/>
            <person name="Liu M."/>
            <person name="Fu X."/>
            <person name="Pan Q."/>
            <person name="Wang Y."/>
            <person name="Lv Z."/>
            <person name="Lu X."/>
            <person name="Zhang F."/>
            <person name="Jiang W."/>
            <person name="Ma Y."/>
            <person name="Chen M."/>
            <person name="Hao X."/>
            <person name="Li L."/>
            <person name="Tang Y."/>
            <person name="Lv G."/>
            <person name="Zhou Y."/>
            <person name="Sun X."/>
            <person name="Brodelius P.E."/>
            <person name="Rose J.K.C."/>
            <person name="Tang K."/>
        </authorList>
    </citation>
    <scope>NUCLEOTIDE SEQUENCE [LARGE SCALE GENOMIC DNA]</scope>
    <source>
        <strain evidence="13">cv. Huhao1</strain>
        <tissue evidence="12">Leaf</tissue>
    </source>
</reference>
<evidence type="ECO:0000313" key="12">
    <source>
        <dbReference type="EMBL" id="PWA34337.1"/>
    </source>
</evidence>
<dbReference type="SUPFAM" id="SSF47473">
    <property type="entry name" value="EF-hand"/>
    <property type="match status" value="1"/>
</dbReference>
<dbReference type="OrthoDB" id="1658628at2759"/>
<dbReference type="GO" id="GO:0005509">
    <property type="term" value="F:calcium ion binding"/>
    <property type="evidence" value="ECO:0007669"/>
    <property type="project" value="InterPro"/>
</dbReference>
<dbReference type="InterPro" id="IPR011992">
    <property type="entry name" value="EF-hand-dom_pair"/>
</dbReference>
<evidence type="ECO:0000256" key="8">
    <source>
        <dbReference type="ARBA" id="ARBA00023136"/>
    </source>
</evidence>
<dbReference type="GO" id="GO:0015369">
    <property type="term" value="F:calcium:proton antiporter activity"/>
    <property type="evidence" value="ECO:0007669"/>
    <property type="project" value="TreeGrafter"/>
</dbReference>
<dbReference type="AlphaFoldDB" id="A0A2U1KC41"/>
<evidence type="ECO:0000256" key="4">
    <source>
        <dbReference type="ARBA" id="ARBA00022692"/>
    </source>
</evidence>
<dbReference type="Pfam" id="PF01699">
    <property type="entry name" value="Na_Ca_ex"/>
    <property type="match status" value="1"/>
</dbReference>
<feature type="transmembrane region" description="Helical" evidence="9">
    <location>
        <begin position="302"/>
        <end position="320"/>
    </location>
</feature>
<evidence type="ECO:0000256" key="5">
    <source>
        <dbReference type="ARBA" id="ARBA00022837"/>
    </source>
</evidence>
<comment type="subcellular location">
    <subcellularLocation>
        <location evidence="1">Endomembrane system</location>
        <topology evidence="1">Multi-pass membrane protein</topology>
    </subcellularLocation>
</comment>
<dbReference type="PROSITE" id="PS00018">
    <property type="entry name" value="EF_HAND_1"/>
    <property type="match status" value="1"/>
</dbReference>
<dbReference type="GO" id="GO:0012505">
    <property type="term" value="C:endomembrane system"/>
    <property type="evidence" value="ECO:0007669"/>
    <property type="project" value="UniProtKB-SubCell"/>
</dbReference>
<keyword evidence="13" id="KW-1185">Reference proteome</keyword>
<gene>
    <name evidence="12" type="ORF">CTI12_AA620120</name>
</gene>
<feature type="domain" description="EF-hand" evidence="11">
    <location>
        <begin position="100"/>
        <end position="164"/>
    </location>
</feature>
<dbReference type="InterPro" id="IPR004837">
    <property type="entry name" value="NaCa_Exmemb"/>
</dbReference>
<feature type="transmembrane region" description="Helical" evidence="9">
    <location>
        <begin position="226"/>
        <end position="245"/>
    </location>
</feature>
<organism evidence="12 13">
    <name type="scientific">Artemisia annua</name>
    <name type="common">Sweet wormwood</name>
    <dbReference type="NCBI Taxonomy" id="35608"/>
    <lineage>
        <taxon>Eukaryota</taxon>
        <taxon>Viridiplantae</taxon>
        <taxon>Streptophyta</taxon>
        <taxon>Embryophyta</taxon>
        <taxon>Tracheophyta</taxon>
        <taxon>Spermatophyta</taxon>
        <taxon>Magnoliopsida</taxon>
        <taxon>eudicotyledons</taxon>
        <taxon>Gunneridae</taxon>
        <taxon>Pentapetalae</taxon>
        <taxon>asterids</taxon>
        <taxon>campanulids</taxon>
        <taxon>Asterales</taxon>
        <taxon>Asteraceae</taxon>
        <taxon>Asteroideae</taxon>
        <taxon>Anthemideae</taxon>
        <taxon>Artemisiinae</taxon>
        <taxon>Artemisia</taxon>
    </lineage>
</organism>
<dbReference type="InterPro" id="IPR018247">
    <property type="entry name" value="EF_Hand_1_Ca_BS"/>
</dbReference>
<keyword evidence="6 9" id="KW-1133">Transmembrane helix</keyword>
<evidence type="ECO:0000256" key="9">
    <source>
        <dbReference type="SAM" id="Phobius"/>
    </source>
</evidence>
<dbReference type="Pfam" id="PF13499">
    <property type="entry name" value="EF-hand_7"/>
    <property type="match status" value="1"/>
</dbReference>
<dbReference type="InterPro" id="IPR002048">
    <property type="entry name" value="EF_hand_dom"/>
</dbReference>
<dbReference type="EMBL" id="PKPP01022967">
    <property type="protein sequence ID" value="PWA34337.1"/>
    <property type="molecule type" value="Genomic_DNA"/>
</dbReference>
<evidence type="ECO:0000313" key="13">
    <source>
        <dbReference type="Proteomes" id="UP000245207"/>
    </source>
</evidence>
<name>A0A2U1KC41_ARTAN</name>
<dbReference type="PANTHER" id="PTHR31503">
    <property type="entry name" value="VACUOLAR CALCIUM ION TRANSPORTER"/>
    <property type="match status" value="1"/>
</dbReference>
<protein>
    <submittedName>
        <fullName evidence="12">Sodium/calcium exchanger membrane region, Calcium binding protein 2</fullName>
    </submittedName>
</protein>
<evidence type="ECO:0000256" key="2">
    <source>
        <dbReference type="ARBA" id="ARBA00022448"/>
    </source>
</evidence>
<feature type="transmembrane region" description="Helical" evidence="9">
    <location>
        <begin position="326"/>
        <end position="346"/>
    </location>
</feature>
<evidence type="ECO:0000256" key="7">
    <source>
        <dbReference type="ARBA" id="ARBA00023065"/>
    </source>
</evidence>
<feature type="domain" description="Sodium/calcium exchanger membrane region" evidence="10">
    <location>
        <begin position="226"/>
        <end position="370"/>
    </location>
</feature>
<dbReference type="Gene3D" id="1.10.238.10">
    <property type="entry name" value="EF-hand"/>
    <property type="match status" value="1"/>
</dbReference>
<keyword evidence="8 9" id="KW-0472">Membrane</keyword>
<evidence type="ECO:0000256" key="6">
    <source>
        <dbReference type="ARBA" id="ARBA00022989"/>
    </source>
</evidence>
<keyword evidence="2" id="KW-0813">Transport</keyword>
<dbReference type="Proteomes" id="UP000245207">
    <property type="component" value="Unassembled WGS sequence"/>
</dbReference>
<keyword evidence="3" id="KW-0050">Antiport</keyword>
<keyword evidence="5" id="KW-0106">Calcium</keyword>
<keyword evidence="7" id="KW-0406">Ion transport</keyword>
<keyword evidence="4 9" id="KW-0812">Transmembrane</keyword>
<proteinExistence type="predicted"/>
<evidence type="ECO:0000256" key="3">
    <source>
        <dbReference type="ARBA" id="ARBA00022449"/>
    </source>
</evidence>
<evidence type="ECO:0000259" key="10">
    <source>
        <dbReference type="Pfam" id="PF01699"/>
    </source>
</evidence>
<dbReference type="PANTHER" id="PTHR31503:SF98">
    <property type="entry name" value="SODIUM_CALCIUM EXCHANGER MEMBRANE REGION, CALCIUM BINDING PROTEIN 2-RELATED"/>
    <property type="match status" value="1"/>
</dbReference>
<feature type="transmembrane region" description="Helical" evidence="9">
    <location>
        <begin position="353"/>
        <end position="372"/>
    </location>
</feature>
<evidence type="ECO:0000256" key="1">
    <source>
        <dbReference type="ARBA" id="ARBA00004127"/>
    </source>
</evidence>
<dbReference type="GO" id="GO:0006874">
    <property type="term" value="P:intracellular calcium ion homeostasis"/>
    <property type="evidence" value="ECO:0007669"/>
    <property type="project" value="TreeGrafter"/>
</dbReference>
<evidence type="ECO:0000259" key="11">
    <source>
        <dbReference type="Pfam" id="PF13499"/>
    </source>
</evidence>
<dbReference type="InterPro" id="IPR004713">
    <property type="entry name" value="CaH_exchang"/>
</dbReference>
<accession>A0A2U1KC41</accession>
<dbReference type="GO" id="GO:0016020">
    <property type="term" value="C:membrane"/>
    <property type="evidence" value="ECO:0007669"/>
    <property type="project" value="InterPro"/>
</dbReference>